<proteinExistence type="predicted"/>
<name>A0ABP9HJ98_9ACTN</name>
<reference evidence="3" key="1">
    <citation type="journal article" date="2019" name="Int. J. Syst. Evol. Microbiol.">
        <title>The Global Catalogue of Microorganisms (GCM) 10K type strain sequencing project: providing services to taxonomists for standard genome sequencing and annotation.</title>
        <authorList>
            <consortium name="The Broad Institute Genomics Platform"/>
            <consortium name="The Broad Institute Genome Sequencing Center for Infectious Disease"/>
            <person name="Wu L."/>
            <person name="Ma J."/>
        </authorList>
    </citation>
    <scope>NUCLEOTIDE SEQUENCE [LARGE SCALE GENOMIC DNA]</scope>
    <source>
        <strain evidence="3">JCM 17986</strain>
    </source>
</reference>
<organism evidence="2 3">
    <name type="scientific">Yinghuangia aomiensis</name>
    <dbReference type="NCBI Taxonomy" id="676205"/>
    <lineage>
        <taxon>Bacteria</taxon>
        <taxon>Bacillati</taxon>
        <taxon>Actinomycetota</taxon>
        <taxon>Actinomycetes</taxon>
        <taxon>Kitasatosporales</taxon>
        <taxon>Streptomycetaceae</taxon>
        <taxon>Yinghuangia</taxon>
    </lineage>
</organism>
<feature type="region of interest" description="Disordered" evidence="1">
    <location>
        <begin position="217"/>
        <end position="258"/>
    </location>
</feature>
<dbReference type="Proteomes" id="UP001500466">
    <property type="component" value="Unassembled WGS sequence"/>
</dbReference>
<gene>
    <name evidence="2" type="ORF">GCM10023205_42280</name>
</gene>
<evidence type="ECO:0000256" key="1">
    <source>
        <dbReference type="SAM" id="MobiDB-lite"/>
    </source>
</evidence>
<dbReference type="EMBL" id="BAABHS010000014">
    <property type="protein sequence ID" value="GAA4971833.1"/>
    <property type="molecule type" value="Genomic_DNA"/>
</dbReference>
<accession>A0ABP9HJ98</accession>
<comment type="caution">
    <text evidence="2">The sequence shown here is derived from an EMBL/GenBank/DDBJ whole genome shotgun (WGS) entry which is preliminary data.</text>
</comment>
<sequence length="258" mass="27070">MTRYDVQHDKELHLIVARRDLSDFRHVHPVLGADGTWAIPLTFATAGDYRVFADFAPSGDPAGPLTLGADVAVSGVYRPTPLPAASRTAEVDGYTVVLDGDLSAETGTVITLSVHKDGRPVTDLEPYLGAFGHLVALRLGDLAYLHVHPQGEPGDGVTPAGPGIGFHTQAPSTGTYRLYLDFQHDGVVRTAEFTVVVAAPQPTAHDAHTAYAAHTNHTGHAGHEGHAAHNTPAGHAGLASHTDHAGHAAHGNHAGHHH</sequence>
<evidence type="ECO:0000313" key="3">
    <source>
        <dbReference type="Proteomes" id="UP001500466"/>
    </source>
</evidence>
<evidence type="ECO:0000313" key="2">
    <source>
        <dbReference type="EMBL" id="GAA4971833.1"/>
    </source>
</evidence>
<evidence type="ECO:0008006" key="4">
    <source>
        <dbReference type="Google" id="ProtNLM"/>
    </source>
</evidence>
<keyword evidence="3" id="KW-1185">Reference proteome</keyword>
<protein>
    <recommendedName>
        <fullName evidence="4">Secreted protein</fullName>
    </recommendedName>
</protein>